<sequence>MAGEFYSKVVENCGDIQAELEKVAQAYDLDVHDLWFDLLKVHTLVRFEAKSEYKILEGENAKQIDDDVFFENTKLSVIQRYDICIKKRLFRYFLDIEVSEENDKLFVVFENPFLIVNDEGLFDELCDCVEALMALNKIILRQMSAQHTAFKKELTDYATQDKQPGKILLKSARYAPNKPGCVCFTLKENWERTNKEEAPINAIYGVGKGEVVLEYIKPAQGVSGRDLKGQIVVVKEQEIAPFALEYSNEAFEIKDLPTKVVYSSKIAQYVALVDDKLKSFTKTTYTEMKSTGMPMFLGGVENGPSLYITAKNEIDNAIETNLRVEAKEIFIKGNVGKNVKLVAQKVVIEGQLHTSSSAEADDITITNNKGSCKAKKVQCKYADRGTIIAEVCEVEASSGSQIFAKEISLKQVKSNNTFYFSSRCSLESMEGNENKFCFSAFAEPESKRVLEETKESMVTYKEKAQKVMAQYQKLNIFVQKHQSTIDKIRNADVATRKALIEEESIKRIYYDFMDCLKRVKILHLYILKIQDFNHKFLDNLVQIESGMKQAKLHIDSPWTAFNTIGCIKTYSGRSQSILTENGEMTDFALDKENGELVRVSSRQHISKF</sequence>
<dbReference type="Proteomes" id="UP000008387">
    <property type="component" value="Chromosome"/>
</dbReference>
<name>F8KP58_HELBC</name>
<dbReference type="AlphaFoldDB" id="F8KP58"/>
<dbReference type="HOGENOM" id="CLU_456183_0_0_7"/>
<dbReference type="KEGG" id="hbi:HBZC1_15770"/>
<keyword evidence="2" id="KW-1185">Reference proteome</keyword>
<accession>F8KP58</accession>
<dbReference type="EMBL" id="FR871757">
    <property type="protein sequence ID" value="CCB80563.1"/>
    <property type="molecule type" value="Genomic_DNA"/>
</dbReference>
<reference evidence="1 2" key="1">
    <citation type="journal article" date="2011" name="J. Bacteriol.">
        <title>Genome sequence of Helicobacter bizzozeronii strain CIII-1, an isolate from human gastric mucosa.</title>
        <authorList>
            <person name="Schott T."/>
            <person name="Rossi M."/>
            <person name="Hanninen M.L."/>
        </authorList>
    </citation>
    <scope>NUCLEOTIDE SEQUENCE [LARGE SCALE GENOMIC DNA]</scope>
    <source>
        <strain evidence="1 2">CIII-1</strain>
    </source>
</reference>
<evidence type="ECO:0000313" key="2">
    <source>
        <dbReference type="Proteomes" id="UP000008387"/>
    </source>
</evidence>
<protein>
    <submittedName>
        <fullName evidence="1">Uncharacterized protein</fullName>
    </submittedName>
</protein>
<proteinExistence type="predicted"/>
<dbReference type="RefSeq" id="WP_013890960.1">
    <property type="nucleotide sequence ID" value="NC_015674.1"/>
</dbReference>
<evidence type="ECO:0000313" key="1">
    <source>
        <dbReference type="EMBL" id="CCB80563.1"/>
    </source>
</evidence>
<dbReference type="GeneID" id="64361601"/>
<gene>
    <name evidence="1" type="ordered locus">HBZC1_15770</name>
</gene>
<organism evidence="1 2">
    <name type="scientific">Helicobacter bizzozeronii (strain CIII-1)</name>
    <dbReference type="NCBI Taxonomy" id="1002804"/>
    <lineage>
        <taxon>Bacteria</taxon>
        <taxon>Pseudomonadati</taxon>
        <taxon>Campylobacterota</taxon>
        <taxon>Epsilonproteobacteria</taxon>
        <taxon>Campylobacterales</taxon>
        <taxon>Helicobacteraceae</taxon>
        <taxon>Helicobacter</taxon>
    </lineage>
</organism>
<dbReference type="STRING" id="1002804.HBZC1_15770"/>
<dbReference type="eggNOG" id="COG1315">
    <property type="taxonomic scope" value="Bacteria"/>
</dbReference>